<organism evidence="8 9">
    <name type="scientific">Malassezia vespertilionis</name>
    <dbReference type="NCBI Taxonomy" id="2020962"/>
    <lineage>
        <taxon>Eukaryota</taxon>
        <taxon>Fungi</taxon>
        <taxon>Dikarya</taxon>
        <taxon>Basidiomycota</taxon>
        <taxon>Ustilaginomycotina</taxon>
        <taxon>Malasseziomycetes</taxon>
        <taxon>Malasseziales</taxon>
        <taxon>Malasseziaceae</taxon>
        <taxon>Malassezia</taxon>
    </lineage>
</organism>
<reference evidence="8 9" key="1">
    <citation type="submission" date="2017-10" db="EMBL/GenBank/DDBJ databases">
        <title>A novel species of cold-tolerant Malassezia isolated from bats.</title>
        <authorList>
            <person name="Lorch J.M."/>
            <person name="Palmer J.M."/>
            <person name="Vanderwolf K.J."/>
            <person name="Schmidt K.Z."/>
            <person name="Verant M.L."/>
            <person name="Weller T.J."/>
            <person name="Blehert D.S."/>
        </authorList>
    </citation>
    <scope>NUCLEOTIDE SEQUENCE [LARGE SCALE GENOMIC DNA]</scope>
    <source>
        <strain evidence="8 9">NWHC:44797-103</strain>
    </source>
</reference>
<dbReference type="STRING" id="2020962.A0A2N1JAJ8"/>
<dbReference type="OrthoDB" id="340500at2759"/>
<evidence type="ECO:0000259" key="7">
    <source>
        <dbReference type="Pfam" id="PF15985"/>
    </source>
</evidence>
<evidence type="ECO:0000256" key="5">
    <source>
        <dbReference type="ARBA" id="ARBA00022884"/>
    </source>
</evidence>
<evidence type="ECO:0000256" key="2">
    <source>
        <dbReference type="ARBA" id="ARBA00007841"/>
    </source>
</evidence>
<dbReference type="PANTHER" id="PTHR21321:SF1">
    <property type="entry name" value="EXOSOME COMPLEX COMPONENT RRP40"/>
    <property type="match status" value="1"/>
</dbReference>
<dbReference type="GO" id="GO:0071051">
    <property type="term" value="P:poly(A)-dependent snoRNA 3'-end processing"/>
    <property type="evidence" value="ECO:0007669"/>
    <property type="project" value="TreeGrafter"/>
</dbReference>
<dbReference type="Gene3D" id="2.40.50.140">
    <property type="entry name" value="Nucleic acid-binding proteins"/>
    <property type="match status" value="1"/>
</dbReference>
<dbReference type="GO" id="GO:0003723">
    <property type="term" value="F:RNA binding"/>
    <property type="evidence" value="ECO:0007669"/>
    <property type="project" value="UniProtKB-KW"/>
</dbReference>
<keyword evidence="5" id="KW-0694">RNA-binding</keyword>
<dbReference type="GO" id="GO:0005730">
    <property type="term" value="C:nucleolus"/>
    <property type="evidence" value="ECO:0007669"/>
    <property type="project" value="UniProtKB-SubCell"/>
</dbReference>
<dbReference type="InterPro" id="IPR026699">
    <property type="entry name" value="Exosome_RNA_bind1/RRP40/RRP4"/>
</dbReference>
<dbReference type="GeneID" id="80902096"/>
<dbReference type="FunFam" id="2.40.50.140:FF:000112">
    <property type="entry name" value="Exosome complex component RRP40"/>
    <property type="match status" value="1"/>
</dbReference>
<gene>
    <name evidence="8" type="primary">RRP40</name>
    <name evidence="8" type="ORF">MVES_002445</name>
</gene>
<protein>
    <recommendedName>
        <fullName evidence="6">Ribosomal RNA-processing protein 40</fullName>
    </recommendedName>
</protein>
<sequence length="283" mass="30735">MVIVLPGDVIPDAAQSVKDIKQGPSVLLSPGTTPDQTENVSLVAIRPGALGHVVNTHKDRKRKSNETASTQGWWVECDAHRYVSSTDDLVIGQVTARGAESYTVSLFSAHAATLPVLAFEGATRRNRPNLEIGALVYARIVHAEPWTEPELSCVDAVTNKAEAMGELKYDPETCATMVWPVSLALAHALNRRQHTLLSKVAKHFAFEAAVGANGLVWTKTSFPQHTIALGLILRAADKARHHISSMDVDRETSPDQEARTLHTRLGLLGDLSADEIARLIPHE</sequence>
<dbReference type="PANTHER" id="PTHR21321">
    <property type="entry name" value="PNAS-3 RELATED"/>
    <property type="match status" value="1"/>
</dbReference>
<evidence type="ECO:0000313" key="9">
    <source>
        <dbReference type="Proteomes" id="UP000232875"/>
    </source>
</evidence>
<dbReference type="InterPro" id="IPR004088">
    <property type="entry name" value="KH_dom_type_1"/>
</dbReference>
<dbReference type="Pfam" id="PF15985">
    <property type="entry name" value="KH_6"/>
    <property type="match status" value="1"/>
</dbReference>
<dbReference type="GO" id="GO:0000176">
    <property type="term" value="C:nuclear exosome (RNase complex)"/>
    <property type="evidence" value="ECO:0007669"/>
    <property type="project" value="TreeGrafter"/>
</dbReference>
<dbReference type="EMBL" id="KZ454991">
    <property type="protein sequence ID" value="PKI83581.1"/>
    <property type="molecule type" value="Genomic_DNA"/>
</dbReference>
<keyword evidence="3" id="KW-0698">rRNA processing</keyword>
<dbReference type="CDD" id="cd05790">
    <property type="entry name" value="S1_Rrp40"/>
    <property type="match status" value="1"/>
</dbReference>
<comment type="similarity">
    <text evidence="2">Belongs to the RRP40 family.</text>
</comment>
<dbReference type="Pfam" id="PF21262">
    <property type="entry name" value="RRP40_S1"/>
    <property type="match status" value="1"/>
</dbReference>
<proteinExistence type="inferred from homology"/>
<dbReference type="GO" id="GO:0071035">
    <property type="term" value="P:nuclear polyadenylation-dependent rRNA catabolic process"/>
    <property type="evidence" value="ECO:0007669"/>
    <property type="project" value="TreeGrafter"/>
</dbReference>
<dbReference type="Proteomes" id="UP000232875">
    <property type="component" value="Unassembled WGS sequence"/>
</dbReference>
<comment type="subcellular location">
    <subcellularLocation>
        <location evidence="1">Nucleus</location>
        <location evidence="1">Nucleolus</location>
    </subcellularLocation>
</comment>
<dbReference type="InterPro" id="IPR036612">
    <property type="entry name" value="KH_dom_type_1_sf"/>
</dbReference>
<dbReference type="SUPFAM" id="SSF54791">
    <property type="entry name" value="Eukaryotic type KH-domain (KH-domain type I)"/>
    <property type="match status" value="1"/>
</dbReference>
<dbReference type="Gene3D" id="3.30.1370.10">
    <property type="entry name" value="K Homology domain, type 1"/>
    <property type="match status" value="1"/>
</dbReference>
<feature type="domain" description="K Homology" evidence="7">
    <location>
        <begin position="177"/>
        <end position="222"/>
    </location>
</feature>
<dbReference type="GO" id="GO:0071038">
    <property type="term" value="P:TRAMP-dependent tRNA surveillance pathway"/>
    <property type="evidence" value="ECO:0007669"/>
    <property type="project" value="TreeGrafter"/>
</dbReference>
<name>A0A2N1JAJ8_9BASI</name>
<accession>A0A2N1JAJ8</accession>
<dbReference type="GO" id="GO:0000467">
    <property type="term" value="P:exonucleolytic trimming to generate mature 3'-end of 5.8S rRNA from tricistronic rRNA transcript (SSU-rRNA, 5.8S rRNA, LSU-rRNA)"/>
    <property type="evidence" value="ECO:0007669"/>
    <property type="project" value="TreeGrafter"/>
</dbReference>
<dbReference type="InterPro" id="IPR012340">
    <property type="entry name" value="NA-bd_OB-fold"/>
</dbReference>
<evidence type="ECO:0000256" key="3">
    <source>
        <dbReference type="ARBA" id="ARBA00022552"/>
    </source>
</evidence>
<dbReference type="SUPFAM" id="SSF50249">
    <property type="entry name" value="Nucleic acid-binding proteins"/>
    <property type="match status" value="1"/>
</dbReference>
<keyword evidence="4" id="KW-0271">Exosome</keyword>
<keyword evidence="9" id="KW-1185">Reference proteome</keyword>
<dbReference type="GO" id="GO:0034475">
    <property type="term" value="P:U4 snRNA 3'-end processing"/>
    <property type="evidence" value="ECO:0007669"/>
    <property type="project" value="TreeGrafter"/>
</dbReference>
<evidence type="ECO:0000313" key="8">
    <source>
        <dbReference type="EMBL" id="PKI83581.1"/>
    </source>
</evidence>
<evidence type="ECO:0000256" key="1">
    <source>
        <dbReference type="ARBA" id="ARBA00004604"/>
    </source>
</evidence>
<dbReference type="GO" id="GO:0071034">
    <property type="term" value="P:CUT catabolic process"/>
    <property type="evidence" value="ECO:0007669"/>
    <property type="project" value="TreeGrafter"/>
</dbReference>
<dbReference type="InterPro" id="IPR037319">
    <property type="entry name" value="Rrp40_S1"/>
</dbReference>
<dbReference type="RefSeq" id="XP_056063391.1">
    <property type="nucleotide sequence ID" value="XM_056207416.1"/>
</dbReference>
<evidence type="ECO:0000256" key="4">
    <source>
        <dbReference type="ARBA" id="ARBA00022835"/>
    </source>
</evidence>
<dbReference type="GO" id="GO:0000177">
    <property type="term" value="C:cytoplasmic exosome (RNase complex)"/>
    <property type="evidence" value="ECO:0007669"/>
    <property type="project" value="TreeGrafter"/>
</dbReference>
<dbReference type="AlphaFoldDB" id="A0A2N1JAJ8"/>
<evidence type="ECO:0000256" key="6">
    <source>
        <dbReference type="ARBA" id="ARBA00030615"/>
    </source>
</evidence>